<dbReference type="InterPro" id="IPR000618">
    <property type="entry name" value="Insect_cuticle"/>
</dbReference>
<dbReference type="GO" id="GO:0042302">
    <property type="term" value="F:structural constituent of cuticle"/>
    <property type="evidence" value="ECO:0007669"/>
    <property type="project" value="UniProtKB-UniRule"/>
</dbReference>
<evidence type="ECO:0000256" key="2">
    <source>
        <dbReference type="PROSITE-ProRule" id="PRU00497"/>
    </source>
</evidence>
<dbReference type="AlphaFoldDB" id="A0A821VZT1"/>
<organism evidence="4 5">
    <name type="scientific">Pieris macdunnoughi</name>
    <dbReference type="NCBI Taxonomy" id="345717"/>
    <lineage>
        <taxon>Eukaryota</taxon>
        <taxon>Metazoa</taxon>
        <taxon>Ecdysozoa</taxon>
        <taxon>Arthropoda</taxon>
        <taxon>Hexapoda</taxon>
        <taxon>Insecta</taxon>
        <taxon>Pterygota</taxon>
        <taxon>Neoptera</taxon>
        <taxon>Endopterygota</taxon>
        <taxon>Lepidoptera</taxon>
        <taxon>Glossata</taxon>
        <taxon>Ditrysia</taxon>
        <taxon>Papilionoidea</taxon>
        <taxon>Pieridae</taxon>
        <taxon>Pierinae</taxon>
        <taxon>Pieris</taxon>
    </lineage>
</organism>
<feature type="signal peptide" evidence="3">
    <location>
        <begin position="1"/>
        <end position="29"/>
    </location>
</feature>
<evidence type="ECO:0000256" key="3">
    <source>
        <dbReference type="SAM" id="SignalP"/>
    </source>
</evidence>
<dbReference type="Pfam" id="PF00379">
    <property type="entry name" value="Chitin_bind_4"/>
    <property type="match status" value="1"/>
</dbReference>
<feature type="chain" id="PRO_5032986188" evidence="3">
    <location>
        <begin position="30"/>
        <end position="166"/>
    </location>
</feature>
<evidence type="ECO:0000313" key="5">
    <source>
        <dbReference type="Proteomes" id="UP000663880"/>
    </source>
</evidence>
<gene>
    <name evidence="4" type="ORF">PMACD_LOCUS12584</name>
</gene>
<reference evidence="4" key="1">
    <citation type="submission" date="2021-02" db="EMBL/GenBank/DDBJ databases">
        <authorList>
            <person name="Steward A R."/>
        </authorList>
    </citation>
    <scope>NUCLEOTIDE SEQUENCE</scope>
</reference>
<dbReference type="OrthoDB" id="6781707at2759"/>
<proteinExistence type="predicted"/>
<keyword evidence="2" id="KW-0193">Cuticle</keyword>
<sequence length="166" mass="18786">MSPSAYYFTANSYNMLRIALCLCVLRAAAIIVTDAPPSTDYNYWYDIAGPTTGDAKFHKETRQGAFIRGSYSLIDPDGSHRTVDSKNGLKAIIRTVLVHSPYNSHKSYRQFNSAYRVPRPEFYQPPATKTNSIQDEPVLFTPGNNTQIDRPTFSQGELFLPNYMHH</sequence>
<name>A0A821VZT1_9NEOP</name>
<comment type="caution">
    <text evidence="4">The sequence shown here is derived from an EMBL/GenBank/DDBJ whole genome shotgun (WGS) entry which is preliminary data.</text>
</comment>
<keyword evidence="1 3" id="KW-0732">Signal</keyword>
<dbReference type="PROSITE" id="PS51155">
    <property type="entry name" value="CHIT_BIND_RR_2"/>
    <property type="match status" value="1"/>
</dbReference>
<accession>A0A821VZT1</accession>
<keyword evidence="5" id="KW-1185">Reference proteome</keyword>
<evidence type="ECO:0000256" key="1">
    <source>
        <dbReference type="ARBA" id="ARBA00022729"/>
    </source>
</evidence>
<dbReference type="EMBL" id="CAJOBZ010000050">
    <property type="protein sequence ID" value="CAF4916009.1"/>
    <property type="molecule type" value="Genomic_DNA"/>
</dbReference>
<protein>
    <submittedName>
        <fullName evidence="4">Uncharacterized protein</fullName>
    </submittedName>
</protein>
<dbReference type="Proteomes" id="UP000663880">
    <property type="component" value="Unassembled WGS sequence"/>
</dbReference>
<evidence type="ECO:0000313" key="4">
    <source>
        <dbReference type="EMBL" id="CAF4916009.1"/>
    </source>
</evidence>